<protein>
    <recommendedName>
        <fullName evidence="1">Glutaredoxin domain-containing protein</fullName>
    </recommendedName>
</protein>
<proteinExistence type="predicted"/>
<dbReference type="PRINTS" id="PR00160">
    <property type="entry name" value="GLUTAREDOXIN"/>
</dbReference>
<evidence type="ECO:0000313" key="2">
    <source>
        <dbReference type="EMBL" id="KAF2587167.1"/>
    </source>
</evidence>
<dbReference type="EMBL" id="QGKY02000246">
    <property type="protein sequence ID" value="KAF2587167.1"/>
    <property type="molecule type" value="Genomic_DNA"/>
</dbReference>
<dbReference type="Gene3D" id="3.40.30.10">
    <property type="entry name" value="Glutaredoxin"/>
    <property type="match status" value="1"/>
</dbReference>
<dbReference type="InterPro" id="IPR036249">
    <property type="entry name" value="Thioredoxin-like_sf"/>
</dbReference>
<name>A0A8S9K010_BRACR</name>
<dbReference type="Pfam" id="PF00462">
    <property type="entry name" value="Glutaredoxin"/>
    <property type="match status" value="1"/>
</dbReference>
<dbReference type="GO" id="GO:0034599">
    <property type="term" value="P:cellular response to oxidative stress"/>
    <property type="evidence" value="ECO:0007669"/>
    <property type="project" value="TreeGrafter"/>
</dbReference>
<feature type="domain" description="Glutaredoxin" evidence="1">
    <location>
        <begin position="137"/>
        <end position="161"/>
    </location>
</feature>
<dbReference type="AlphaFoldDB" id="A0A8S9K010"/>
<dbReference type="InterPro" id="IPR014025">
    <property type="entry name" value="Glutaredoxin_subgr"/>
</dbReference>
<accession>A0A8S9K010</accession>
<gene>
    <name evidence="2" type="ORF">F2Q70_00034427</name>
</gene>
<dbReference type="PROSITE" id="PS51354">
    <property type="entry name" value="GLUTAREDOXIN_2"/>
    <property type="match status" value="1"/>
</dbReference>
<dbReference type="GO" id="GO:0015038">
    <property type="term" value="F:glutathione disulfide oxidoreductase activity"/>
    <property type="evidence" value="ECO:0007669"/>
    <property type="project" value="TreeGrafter"/>
</dbReference>
<evidence type="ECO:0000259" key="1">
    <source>
        <dbReference type="Pfam" id="PF00462"/>
    </source>
</evidence>
<comment type="caution">
    <text evidence="2">The sequence shown here is derived from an EMBL/GenBank/DDBJ whole genome shotgun (WGS) entry which is preliminary data.</text>
</comment>
<dbReference type="GO" id="GO:0005737">
    <property type="term" value="C:cytoplasm"/>
    <property type="evidence" value="ECO:0007669"/>
    <property type="project" value="TreeGrafter"/>
</dbReference>
<dbReference type="InterPro" id="IPR002109">
    <property type="entry name" value="Glutaredoxin"/>
</dbReference>
<organism evidence="2">
    <name type="scientific">Brassica cretica</name>
    <name type="common">Mustard</name>
    <dbReference type="NCBI Taxonomy" id="69181"/>
    <lineage>
        <taxon>Eukaryota</taxon>
        <taxon>Viridiplantae</taxon>
        <taxon>Streptophyta</taxon>
        <taxon>Embryophyta</taxon>
        <taxon>Tracheophyta</taxon>
        <taxon>Spermatophyta</taxon>
        <taxon>Magnoliopsida</taxon>
        <taxon>eudicotyledons</taxon>
        <taxon>Gunneridae</taxon>
        <taxon>Pentapetalae</taxon>
        <taxon>rosids</taxon>
        <taxon>malvids</taxon>
        <taxon>Brassicales</taxon>
        <taxon>Brassicaceae</taxon>
        <taxon>Brassiceae</taxon>
        <taxon>Brassica</taxon>
    </lineage>
</organism>
<dbReference type="PANTHER" id="PTHR45694">
    <property type="entry name" value="GLUTAREDOXIN 2"/>
    <property type="match status" value="1"/>
</dbReference>
<reference evidence="2" key="1">
    <citation type="submission" date="2019-12" db="EMBL/GenBank/DDBJ databases">
        <title>Genome sequencing and annotation of Brassica cretica.</title>
        <authorList>
            <person name="Studholme D.J."/>
            <person name="Sarris P.F."/>
        </authorList>
    </citation>
    <scope>NUCLEOTIDE SEQUENCE</scope>
    <source>
        <strain evidence="2">PFS-102/07</strain>
        <tissue evidence="2">Leaf</tissue>
    </source>
</reference>
<dbReference type="SUPFAM" id="SSF52833">
    <property type="entry name" value="Thioredoxin-like"/>
    <property type="match status" value="1"/>
</dbReference>
<dbReference type="PANTHER" id="PTHR45694:SF16">
    <property type="entry name" value="GLUTAREDOXIN DOMAIN-CONTAINING PROTEIN"/>
    <property type="match status" value="1"/>
</dbReference>
<sequence>MNPNRMIRDGLLTRAFSFCLSYAGAGPALVSPPSPAADVSELISTGKFEFPSVTLEMMRLIECLRVRRVGQHDAREKEEGAWATPIYSGADRCRKKPQPVVVSWKAVCITQVNFIYKDTSIFHQRINYVWFGPQGTQLQKVLETLTGQRTVPNVFVGGKHIGGCTDTVNLNRKGELELMLAEANAKTDQT</sequence>